<reference evidence="2 3" key="1">
    <citation type="submission" date="2023-08" db="EMBL/GenBank/DDBJ databases">
        <title>A Necator americanus chromosomal reference genome.</title>
        <authorList>
            <person name="Ilik V."/>
            <person name="Petrzelkova K.J."/>
            <person name="Pardy F."/>
            <person name="Fuh T."/>
            <person name="Niatou-Singa F.S."/>
            <person name="Gouil Q."/>
            <person name="Baker L."/>
            <person name="Ritchie M.E."/>
            <person name="Jex A.R."/>
            <person name="Gazzola D."/>
            <person name="Li H."/>
            <person name="Toshio Fujiwara R."/>
            <person name="Zhan B."/>
            <person name="Aroian R.V."/>
            <person name="Pafco B."/>
            <person name="Schwarz E.M."/>
        </authorList>
    </citation>
    <scope>NUCLEOTIDE SEQUENCE [LARGE SCALE GENOMIC DNA]</scope>
    <source>
        <strain evidence="2 3">Aroian</strain>
        <tissue evidence="2">Whole animal</tissue>
    </source>
</reference>
<evidence type="ECO:0000313" key="2">
    <source>
        <dbReference type="EMBL" id="KAK6729070.1"/>
    </source>
</evidence>
<protein>
    <submittedName>
        <fullName evidence="2">Uncharacterized protein</fullName>
    </submittedName>
</protein>
<evidence type="ECO:0000313" key="3">
    <source>
        <dbReference type="Proteomes" id="UP001303046"/>
    </source>
</evidence>
<accession>A0ABR1BT53</accession>
<dbReference type="Proteomes" id="UP001303046">
    <property type="component" value="Unassembled WGS sequence"/>
</dbReference>
<dbReference type="Pfam" id="PF10853">
    <property type="entry name" value="DUF2650"/>
    <property type="match status" value="1"/>
</dbReference>
<comment type="caution">
    <text evidence="2">The sequence shown here is derived from an EMBL/GenBank/DDBJ whole genome shotgun (WGS) entry which is preliminary data.</text>
</comment>
<name>A0ABR1BT53_NECAM</name>
<evidence type="ECO:0000256" key="1">
    <source>
        <dbReference type="SAM" id="Phobius"/>
    </source>
</evidence>
<sequence>MAIRQCLVKAATSSSSEKICPSKDFPPRGEKICPRNLGVWLYTCCGDEFNECCGTISNFGWLIIGIIGAAAVATLAAVIVNNVRKHRNK</sequence>
<keyword evidence="1" id="KW-0812">Transmembrane</keyword>
<feature type="transmembrane region" description="Helical" evidence="1">
    <location>
        <begin position="59"/>
        <end position="80"/>
    </location>
</feature>
<proteinExistence type="predicted"/>
<keyword evidence="1" id="KW-1133">Transmembrane helix</keyword>
<dbReference type="EMBL" id="JAVFWL010000001">
    <property type="protein sequence ID" value="KAK6729070.1"/>
    <property type="molecule type" value="Genomic_DNA"/>
</dbReference>
<keyword evidence="1" id="KW-0472">Membrane</keyword>
<dbReference type="InterPro" id="IPR022559">
    <property type="entry name" value="SUP-1-like"/>
</dbReference>
<keyword evidence="3" id="KW-1185">Reference proteome</keyword>
<gene>
    <name evidence="2" type="primary">Necator_chrI.g2369</name>
    <name evidence="2" type="ORF">RB195_006242</name>
</gene>
<organism evidence="2 3">
    <name type="scientific">Necator americanus</name>
    <name type="common">Human hookworm</name>
    <dbReference type="NCBI Taxonomy" id="51031"/>
    <lineage>
        <taxon>Eukaryota</taxon>
        <taxon>Metazoa</taxon>
        <taxon>Ecdysozoa</taxon>
        <taxon>Nematoda</taxon>
        <taxon>Chromadorea</taxon>
        <taxon>Rhabditida</taxon>
        <taxon>Rhabditina</taxon>
        <taxon>Rhabditomorpha</taxon>
        <taxon>Strongyloidea</taxon>
        <taxon>Ancylostomatidae</taxon>
        <taxon>Bunostominae</taxon>
        <taxon>Necator</taxon>
    </lineage>
</organism>